<accession>A0A919VNL6</accession>
<dbReference type="AlphaFoldDB" id="A0A919VNL6"/>
<organism evidence="3 4">
    <name type="scientific">Actinoplanes auranticolor</name>
    <dbReference type="NCBI Taxonomy" id="47988"/>
    <lineage>
        <taxon>Bacteria</taxon>
        <taxon>Bacillati</taxon>
        <taxon>Actinomycetota</taxon>
        <taxon>Actinomycetes</taxon>
        <taxon>Micromonosporales</taxon>
        <taxon>Micromonosporaceae</taxon>
        <taxon>Actinoplanes</taxon>
    </lineage>
</organism>
<protein>
    <submittedName>
        <fullName evidence="3">Uncharacterized protein</fullName>
    </submittedName>
</protein>
<comment type="caution">
    <text evidence="3">The sequence shown here is derived from an EMBL/GenBank/DDBJ whole genome shotgun (WGS) entry which is preliminary data.</text>
</comment>
<keyword evidence="2" id="KW-0812">Transmembrane</keyword>
<evidence type="ECO:0000313" key="4">
    <source>
        <dbReference type="Proteomes" id="UP000681340"/>
    </source>
</evidence>
<dbReference type="RefSeq" id="WP_212991254.1">
    <property type="nucleotide sequence ID" value="NZ_BAABEA010000002.1"/>
</dbReference>
<feature type="compositionally biased region" description="Basic and acidic residues" evidence="1">
    <location>
        <begin position="1"/>
        <end position="17"/>
    </location>
</feature>
<evidence type="ECO:0000256" key="2">
    <source>
        <dbReference type="SAM" id="Phobius"/>
    </source>
</evidence>
<evidence type="ECO:0000313" key="3">
    <source>
        <dbReference type="EMBL" id="GIM72909.1"/>
    </source>
</evidence>
<name>A0A919VNL6_9ACTN</name>
<feature type="transmembrane region" description="Helical" evidence="2">
    <location>
        <begin position="147"/>
        <end position="171"/>
    </location>
</feature>
<feature type="compositionally biased region" description="Polar residues" evidence="1">
    <location>
        <begin position="121"/>
        <end position="134"/>
    </location>
</feature>
<evidence type="ECO:0000256" key="1">
    <source>
        <dbReference type="SAM" id="MobiDB-lite"/>
    </source>
</evidence>
<reference evidence="3" key="1">
    <citation type="submission" date="2021-03" db="EMBL/GenBank/DDBJ databases">
        <title>Whole genome shotgun sequence of Actinoplanes auranticolor NBRC 12245.</title>
        <authorList>
            <person name="Komaki H."/>
            <person name="Tamura T."/>
        </authorList>
    </citation>
    <scope>NUCLEOTIDE SEQUENCE</scope>
    <source>
        <strain evidence="3">NBRC 12245</strain>
    </source>
</reference>
<proteinExistence type="predicted"/>
<sequence length="305" mass="30760">MSDGPRDQESDGYRTGDEPTTGPPAGAVSASAFDADATAETRAGGGAGSRAGSGPGARARTGSGTGAGSGPGARAETRPGSGAGGAEPSDPGGDDDAGPGTASSGRDSRPGFGVRPRARTRTSGTRPGAAQSTEAEAEVKKRRKRRLIVAGIAVAAALVVIALCAGGLAVLRAVSGFQDDAADAREDRRLRDGACLELEGRLNRLVPPGATTTPQARAVAVRDENAATRIYVGRLGDQRSSDGWRELLDARTAFAEALDAQAKSRAPAFFVAPAPRDGVALADQLARWSPAACAGPIRRLAAPDL</sequence>
<keyword evidence="2" id="KW-0472">Membrane</keyword>
<gene>
    <name evidence="3" type="ORF">Aau02nite_53440</name>
</gene>
<dbReference type="Proteomes" id="UP000681340">
    <property type="component" value="Unassembled WGS sequence"/>
</dbReference>
<feature type="compositionally biased region" description="Gly residues" evidence="1">
    <location>
        <begin position="43"/>
        <end position="55"/>
    </location>
</feature>
<keyword evidence="2" id="KW-1133">Transmembrane helix</keyword>
<dbReference type="EMBL" id="BOQL01000042">
    <property type="protein sequence ID" value="GIM72909.1"/>
    <property type="molecule type" value="Genomic_DNA"/>
</dbReference>
<keyword evidence="4" id="KW-1185">Reference proteome</keyword>
<feature type="region of interest" description="Disordered" evidence="1">
    <location>
        <begin position="1"/>
        <end position="142"/>
    </location>
</feature>